<dbReference type="SFLD" id="SFLDS00003">
    <property type="entry name" value="Haloacid_Dehalogenase"/>
    <property type="match status" value="1"/>
</dbReference>
<keyword evidence="1" id="KW-0378">Hydrolase</keyword>
<evidence type="ECO:0000313" key="4">
    <source>
        <dbReference type="Proteomes" id="UP000014160"/>
    </source>
</evidence>
<reference evidence="2 4" key="2">
    <citation type="submission" date="2013-03" db="EMBL/GenBank/DDBJ databases">
        <title>The Genome Sequence of Enterococcus gilvus ATCC BAA-350 (PacBio/Illumina hybrid assembly).</title>
        <authorList>
            <consortium name="The Broad Institute Genomics Platform"/>
            <consortium name="The Broad Institute Genome Sequencing Center for Infectious Disease"/>
            <person name="Earl A."/>
            <person name="Russ C."/>
            <person name="Gilmore M."/>
            <person name="Surin D."/>
            <person name="Walker B."/>
            <person name="Young S."/>
            <person name="Zeng Q."/>
            <person name="Gargeya S."/>
            <person name="Fitzgerald M."/>
            <person name="Haas B."/>
            <person name="Abouelleil A."/>
            <person name="Allen A.W."/>
            <person name="Alvarado L."/>
            <person name="Arachchi H.M."/>
            <person name="Berlin A.M."/>
            <person name="Chapman S.B."/>
            <person name="Gainer-Dewar J."/>
            <person name="Goldberg J."/>
            <person name="Griggs A."/>
            <person name="Gujja S."/>
            <person name="Hansen M."/>
            <person name="Howarth C."/>
            <person name="Imamovic A."/>
            <person name="Ireland A."/>
            <person name="Larimer J."/>
            <person name="McCowan C."/>
            <person name="Murphy C."/>
            <person name="Pearson M."/>
            <person name="Poon T.W."/>
            <person name="Priest M."/>
            <person name="Roberts A."/>
            <person name="Saif S."/>
            <person name="Shea T."/>
            <person name="Sisk P."/>
            <person name="Sykes S."/>
            <person name="Wortman J."/>
            <person name="Nusbaum C."/>
            <person name="Birren B."/>
        </authorList>
    </citation>
    <scope>NUCLEOTIDE SEQUENCE [LARGE SCALE GENOMIC DNA]</scope>
    <source>
        <strain evidence="2 4">ATCC BAA-350</strain>
    </source>
</reference>
<accession>R2VIX3</accession>
<dbReference type="Gene3D" id="3.40.50.1000">
    <property type="entry name" value="HAD superfamily/HAD-like"/>
    <property type="match status" value="1"/>
</dbReference>
<dbReference type="InterPro" id="IPR000150">
    <property type="entry name" value="Cof"/>
</dbReference>
<protein>
    <submittedName>
        <fullName evidence="1">Cof-like hydrolase</fullName>
    </submittedName>
</protein>
<dbReference type="NCBIfam" id="TIGR01484">
    <property type="entry name" value="HAD-SF-IIB"/>
    <property type="match status" value="1"/>
</dbReference>
<dbReference type="Proteomes" id="UP000014160">
    <property type="component" value="Unassembled WGS sequence"/>
</dbReference>
<reference evidence="1 3" key="1">
    <citation type="submission" date="2013-02" db="EMBL/GenBank/DDBJ databases">
        <title>The Genome Sequence of Enterococcus gilvus ATCC BAA-350.</title>
        <authorList>
            <consortium name="The Broad Institute Genome Sequencing Platform"/>
            <consortium name="The Broad Institute Genome Sequencing Center for Infectious Disease"/>
            <person name="Earl A.M."/>
            <person name="Gilmore M.S."/>
            <person name="Lebreton F."/>
            <person name="Walker B."/>
            <person name="Young S.K."/>
            <person name="Zeng Q."/>
            <person name="Gargeya S."/>
            <person name="Fitzgerald M."/>
            <person name="Haas B."/>
            <person name="Abouelleil A."/>
            <person name="Alvarado L."/>
            <person name="Arachchi H.M."/>
            <person name="Berlin A.M."/>
            <person name="Chapman S.B."/>
            <person name="Dewar J."/>
            <person name="Goldberg J."/>
            <person name="Griggs A."/>
            <person name="Gujja S."/>
            <person name="Hansen M."/>
            <person name="Howarth C."/>
            <person name="Imamovic A."/>
            <person name="Larimer J."/>
            <person name="McCowan C."/>
            <person name="Murphy C."/>
            <person name="Neiman D."/>
            <person name="Pearson M."/>
            <person name="Priest M."/>
            <person name="Roberts A."/>
            <person name="Saif S."/>
            <person name="Shea T."/>
            <person name="Sisk P."/>
            <person name="Sykes S."/>
            <person name="Wortman J."/>
            <person name="Nusbaum C."/>
            <person name="Birren B."/>
        </authorList>
    </citation>
    <scope>NUCLEOTIDE SEQUENCE [LARGE SCALE GENOMIC DNA]</scope>
    <source>
        <strain evidence="1 3">ATCC BAA-350</strain>
    </source>
</reference>
<dbReference type="PATRIC" id="fig|1158614.3.peg.804"/>
<dbReference type="PANTHER" id="PTHR10000">
    <property type="entry name" value="PHOSPHOSERINE PHOSPHATASE"/>
    <property type="match status" value="1"/>
</dbReference>
<dbReference type="EMBL" id="ASWH01000002">
    <property type="protein sequence ID" value="EOW79446.1"/>
    <property type="molecule type" value="Genomic_DNA"/>
</dbReference>
<dbReference type="PROSITE" id="PS01229">
    <property type="entry name" value="COF_2"/>
    <property type="match status" value="1"/>
</dbReference>
<evidence type="ECO:0000313" key="1">
    <source>
        <dbReference type="EMBL" id="EOI57800.1"/>
    </source>
</evidence>
<dbReference type="InterPro" id="IPR023214">
    <property type="entry name" value="HAD_sf"/>
</dbReference>
<dbReference type="SFLD" id="SFLDG01140">
    <property type="entry name" value="C2.B:_Phosphomannomutase_and_P"/>
    <property type="match status" value="1"/>
</dbReference>
<evidence type="ECO:0000313" key="2">
    <source>
        <dbReference type="EMBL" id="EOW79446.1"/>
    </source>
</evidence>
<dbReference type="AlphaFoldDB" id="R2VIX3"/>
<sequence length="262" mass="29222">MREDEWMKKRIFFDLDGTLCRGYGLELETEIIEAIEHLRETGVQPVIATGRSYYEVKPILQALQVNDYILSDGCYAFFNGKEIVNETFSSSEIEAILSVAAEMGVAAGYFNQQGYAVTEMTEEVTEHGALLGQKNVPIAPTFYQTQPVNFMNLYMDSKKEDQVTGKLERIADRIRFSPLAVSLLPKNSSKGTAIKKVLDHCATSESVTYAFGDNDNDLTMFQLVDHSVAMKQATEGLKQQATYIAKSEQGVIEGLKHYGLIS</sequence>
<organism evidence="1 3">
    <name type="scientific">Enterococcus gilvus ATCC BAA-350</name>
    <dbReference type="NCBI Taxonomy" id="1158614"/>
    <lineage>
        <taxon>Bacteria</taxon>
        <taxon>Bacillati</taxon>
        <taxon>Bacillota</taxon>
        <taxon>Bacilli</taxon>
        <taxon>Lactobacillales</taxon>
        <taxon>Enterococcaceae</taxon>
        <taxon>Enterococcus</taxon>
    </lineage>
</organism>
<dbReference type="Proteomes" id="UP000013750">
    <property type="component" value="Unassembled WGS sequence"/>
</dbReference>
<dbReference type="HOGENOM" id="CLU_044146_7_0_9"/>
<dbReference type="NCBIfam" id="TIGR00099">
    <property type="entry name" value="Cof-subfamily"/>
    <property type="match status" value="1"/>
</dbReference>
<keyword evidence="4" id="KW-1185">Reference proteome</keyword>
<dbReference type="eggNOG" id="COG0561">
    <property type="taxonomic scope" value="Bacteria"/>
</dbReference>
<dbReference type="Pfam" id="PF08282">
    <property type="entry name" value="Hydrolase_3"/>
    <property type="match status" value="1"/>
</dbReference>
<dbReference type="SUPFAM" id="SSF56784">
    <property type="entry name" value="HAD-like"/>
    <property type="match status" value="1"/>
</dbReference>
<dbReference type="InterPro" id="IPR006379">
    <property type="entry name" value="HAD-SF_hydro_IIB"/>
</dbReference>
<dbReference type="GO" id="GO:0016791">
    <property type="term" value="F:phosphatase activity"/>
    <property type="evidence" value="ECO:0007669"/>
    <property type="project" value="TreeGrafter"/>
</dbReference>
<dbReference type="InterPro" id="IPR036412">
    <property type="entry name" value="HAD-like_sf"/>
</dbReference>
<dbReference type="GO" id="GO:0000287">
    <property type="term" value="F:magnesium ion binding"/>
    <property type="evidence" value="ECO:0007669"/>
    <property type="project" value="TreeGrafter"/>
</dbReference>
<gene>
    <name evidence="2" type="ORF">I592_03586</name>
    <name evidence="1" type="ORF">UKC_00775</name>
</gene>
<comment type="caution">
    <text evidence="1">The sequence shown here is derived from an EMBL/GenBank/DDBJ whole genome shotgun (WGS) entry which is preliminary data.</text>
</comment>
<evidence type="ECO:0000313" key="3">
    <source>
        <dbReference type="Proteomes" id="UP000013750"/>
    </source>
</evidence>
<name>R2VIX3_9ENTE</name>
<dbReference type="GO" id="GO:0005829">
    <property type="term" value="C:cytosol"/>
    <property type="evidence" value="ECO:0007669"/>
    <property type="project" value="TreeGrafter"/>
</dbReference>
<dbReference type="Gene3D" id="3.30.1240.10">
    <property type="match status" value="1"/>
</dbReference>
<proteinExistence type="predicted"/>
<dbReference type="EMBL" id="AJDQ01000004">
    <property type="protein sequence ID" value="EOI57800.1"/>
    <property type="molecule type" value="Genomic_DNA"/>
</dbReference>
<dbReference type="PANTHER" id="PTHR10000:SF25">
    <property type="entry name" value="PHOSPHATASE YKRA-RELATED"/>
    <property type="match status" value="1"/>
</dbReference>